<reference evidence="1 2" key="1">
    <citation type="journal article" date="2021" name="BMC Genomics">
        <title>Datura genome reveals duplications of psychoactive alkaloid biosynthetic genes and high mutation rate following tissue culture.</title>
        <authorList>
            <person name="Rajewski A."/>
            <person name="Carter-House D."/>
            <person name="Stajich J."/>
            <person name="Litt A."/>
        </authorList>
    </citation>
    <scope>NUCLEOTIDE SEQUENCE [LARGE SCALE GENOMIC DNA]</scope>
    <source>
        <strain evidence="1">AR-01</strain>
    </source>
</reference>
<protein>
    <submittedName>
        <fullName evidence="1">Uncharacterized protein</fullName>
    </submittedName>
</protein>
<dbReference type="Proteomes" id="UP000823775">
    <property type="component" value="Unassembled WGS sequence"/>
</dbReference>
<dbReference type="EMBL" id="JACEIK010006435">
    <property type="protein sequence ID" value="MCE2055680.1"/>
    <property type="molecule type" value="Genomic_DNA"/>
</dbReference>
<evidence type="ECO:0000313" key="2">
    <source>
        <dbReference type="Proteomes" id="UP000823775"/>
    </source>
</evidence>
<proteinExistence type="predicted"/>
<accession>A0ABS8W2G5</accession>
<keyword evidence="2" id="KW-1185">Reference proteome</keyword>
<organism evidence="1 2">
    <name type="scientific">Datura stramonium</name>
    <name type="common">Jimsonweed</name>
    <name type="synonym">Common thornapple</name>
    <dbReference type="NCBI Taxonomy" id="4076"/>
    <lineage>
        <taxon>Eukaryota</taxon>
        <taxon>Viridiplantae</taxon>
        <taxon>Streptophyta</taxon>
        <taxon>Embryophyta</taxon>
        <taxon>Tracheophyta</taxon>
        <taxon>Spermatophyta</taxon>
        <taxon>Magnoliopsida</taxon>
        <taxon>eudicotyledons</taxon>
        <taxon>Gunneridae</taxon>
        <taxon>Pentapetalae</taxon>
        <taxon>asterids</taxon>
        <taxon>lamiids</taxon>
        <taxon>Solanales</taxon>
        <taxon>Solanaceae</taxon>
        <taxon>Solanoideae</taxon>
        <taxon>Datureae</taxon>
        <taxon>Datura</taxon>
    </lineage>
</organism>
<feature type="non-terminal residue" evidence="1">
    <location>
        <position position="87"/>
    </location>
</feature>
<gene>
    <name evidence="1" type="ORF">HAX54_043177</name>
</gene>
<evidence type="ECO:0000313" key="1">
    <source>
        <dbReference type="EMBL" id="MCE2055680.1"/>
    </source>
</evidence>
<name>A0ABS8W2G5_DATST</name>
<sequence length="87" mass="10154">MLLYLLKYLGDRSVWMKWVWDRFWQNVDETSVQSIVGFRPLIGSRVASVVRRSVPATLHLVSGRLFLCFVFYCASASQRWSVDSSYD</sequence>
<comment type="caution">
    <text evidence="1">The sequence shown here is derived from an EMBL/GenBank/DDBJ whole genome shotgun (WGS) entry which is preliminary data.</text>
</comment>